<reference evidence="1 2" key="1">
    <citation type="journal article" date="2004" name="Nucleic Acids Res.">
        <title>The genome sequence of Bacillus cereus ATCC 10987 reveals metabolic adaptations and a large plasmid related to Bacillus anthracis pXO1.</title>
        <authorList>
            <person name="Rasko D.A."/>
            <person name="Ravel J."/>
            <person name="Okstad O.A."/>
            <person name="Helgason E."/>
            <person name="Cer R.Z."/>
            <person name="Jiang L."/>
            <person name="Shores K.A."/>
            <person name="Fouts D.E."/>
            <person name="Tourasse N.J."/>
            <person name="Angiuoli S.V."/>
            <person name="Kolonay J."/>
            <person name="Nelson W.C."/>
            <person name="Kolsto A.-B."/>
            <person name="Fraser C.M."/>
            <person name="Read T.D."/>
        </authorList>
    </citation>
    <scope>NUCLEOTIDE SEQUENCE [LARGE SCALE GENOMIC DNA]</scope>
    <source>
        <strain evidence="2">ATCC 10987 / NRS 248</strain>
    </source>
</reference>
<organism evidence="1 2">
    <name type="scientific">Bacillus cereus (strain ATCC 10987 / NRS 248)</name>
    <dbReference type="NCBI Taxonomy" id="222523"/>
    <lineage>
        <taxon>Bacteria</taxon>
        <taxon>Bacillati</taxon>
        <taxon>Bacillota</taxon>
        <taxon>Bacilli</taxon>
        <taxon>Bacillales</taxon>
        <taxon>Bacillaceae</taxon>
        <taxon>Bacillus</taxon>
        <taxon>Bacillus cereus group</taxon>
    </lineage>
</organism>
<accession>Q73CU1</accession>
<proteinExistence type="predicted"/>
<dbReference type="Proteomes" id="UP000002527">
    <property type="component" value="Chromosome"/>
</dbReference>
<name>Q73CU1_BACC1</name>
<protein>
    <submittedName>
        <fullName evidence="1">S-layer protein EA1</fullName>
    </submittedName>
</protein>
<evidence type="ECO:0000313" key="1">
    <source>
        <dbReference type="EMBL" id="AAS39904.1"/>
    </source>
</evidence>
<gene>
    <name evidence="1" type="primary">eag</name>
    <name evidence="1" type="ordered locus">BCE_0973</name>
</gene>
<evidence type="ECO:0000313" key="2">
    <source>
        <dbReference type="Proteomes" id="UP000002527"/>
    </source>
</evidence>
<dbReference type="AlphaFoldDB" id="Q73CU1"/>
<dbReference type="KEGG" id="bca:BCE_0973"/>
<dbReference type="EMBL" id="AE017194">
    <property type="protein sequence ID" value="AAS39904.1"/>
    <property type="molecule type" value="Genomic_DNA"/>
</dbReference>
<dbReference type="HOGENOM" id="CLU_2566526_0_0_9"/>
<sequence length="81" mass="8723">MNVTEGNVAFKNFELVSKVGQYGASPDTKLDLTVSNTVAYQLSKYTDKGTLVFKVLGDKNVVTSEIGSQAVQVNVLNNPNL</sequence>